<evidence type="ECO:0000313" key="2">
    <source>
        <dbReference type="Proteomes" id="UP000078295"/>
    </source>
</evidence>
<sequence>MTVCVCFDHGEYFGRWVELAFDDLQIVHQSIGVDGDRSATHRIHYS</sequence>
<proteinExistence type="predicted"/>
<reference evidence="1 2" key="1">
    <citation type="journal article" date="2016" name="Genome Biol. Evol.">
        <title>Comparative Genomic Analyses of the Moraxella catarrhalis Serosensitive and Seroresistant Lineages Demonstrate Their Independent Evolution.</title>
        <authorList>
            <person name="Earl J.P."/>
            <person name="de Vries S.P."/>
            <person name="Ahmed A."/>
            <person name="Powell E."/>
            <person name="Schultz M.P."/>
            <person name="Hermans P.W."/>
            <person name="Hill D.J."/>
            <person name="Zhou Z."/>
            <person name="Constantinidou C.I."/>
            <person name="Hu F.Z."/>
            <person name="Bootsma H.J."/>
            <person name="Ehrlich G.D."/>
        </authorList>
    </citation>
    <scope>NUCLEOTIDE SEQUENCE [LARGE SCALE GENOMIC DNA]</scope>
    <source>
        <strain evidence="1 2">F23</strain>
    </source>
</reference>
<dbReference type="AlphaFoldDB" id="A0AB36DKR2"/>
<dbReference type="EMBL" id="LXHQ01000052">
    <property type="protein sequence ID" value="OAV22511.1"/>
    <property type="molecule type" value="Genomic_DNA"/>
</dbReference>
<name>A0AB36DKR2_MORCA</name>
<gene>
    <name evidence="1" type="ORF">AO370_1962</name>
</gene>
<comment type="caution">
    <text evidence="1">The sequence shown here is derived from an EMBL/GenBank/DDBJ whole genome shotgun (WGS) entry which is preliminary data.</text>
</comment>
<dbReference type="Proteomes" id="UP000078295">
    <property type="component" value="Unassembled WGS sequence"/>
</dbReference>
<organism evidence="1 2">
    <name type="scientific">Moraxella catarrhalis</name>
    <name type="common">Branhamella catarrhalis</name>
    <dbReference type="NCBI Taxonomy" id="480"/>
    <lineage>
        <taxon>Bacteria</taxon>
        <taxon>Pseudomonadati</taxon>
        <taxon>Pseudomonadota</taxon>
        <taxon>Gammaproteobacteria</taxon>
        <taxon>Moraxellales</taxon>
        <taxon>Moraxellaceae</taxon>
        <taxon>Moraxella</taxon>
    </lineage>
</organism>
<evidence type="ECO:0000313" key="1">
    <source>
        <dbReference type="EMBL" id="OAV22511.1"/>
    </source>
</evidence>
<accession>A0AB36DKR2</accession>
<protein>
    <submittedName>
        <fullName evidence="1">Uncharacterized protein</fullName>
    </submittedName>
</protein>